<dbReference type="InterPro" id="IPR050482">
    <property type="entry name" value="Sensor_HK_TwoCompSys"/>
</dbReference>
<accession>A0ABQ3KGA8</accession>
<reference evidence="13" key="1">
    <citation type="journal article" date="2019" name="Int. J. Syst. Evol. Microbiol.">
        <title>The Global Catalogue of Microorganisms (GCM) 10K type strain sequencing project: providing services to taxonomists for standard genome sequencing and annotation.</title>
        <authorList>
            <consortium name="The Broad Institute Genomics Platform"/>
            <consortium name="The Broad Institute Genome Sequencing Center for Infectious Disease"/>
            <person name="Wu L."/>
            <person name="Ma J."/>
        </authorList>
    </citation>
    <scope>NUCLEOTIDE SEQUENCE [LARGE SCALE GENOMIC DNA]</scope>
    <source>
        <strain evidence="13">CGMCC 4.7680</strain>
    </source>
</reference>
<evidence type="ECO:0000256" key="4">
    <source>
        <dbReference type="ARBA" id="ARBA00022679"/>
    </source>
</evidence>
<feature type="domain" description="Signal transduction histidine kinase subgroup 3 dimerisation and phosphoacceptor" evidence="11">
    <location>
        <begin position="189"/>
        <end position="247"/>
    </location>
</feature>
<keyword evidence="9" id="KW-0812">Transmembrane</keyword>
<evidence type="ECO:0000256" key="6">
    <source>
        <dbReference type="ARBA" id="ARBA00022777"/>
    </source>
</evidence>
<proteinExistence type="predicted"/>
<feature type="transmembrane region" description="Helical" evidence="9">
    <location>
        <begin position="127"/>
        <end position="151"/>
    </location>
</feature>
<dbReference type="EC" id="2.7.13.3" evidence="2"/>
<dbReference type="PANTHER" id="PTHR24421:SF10">
    <property type="entry name" value="NITRATE_NITRITE SENSOR PROTEIN NARQ"/>
    <property type="match status" value="1"/>
</dbReference>
<keyword evidence="9" id="KW-1133">Transmembrane helix</keyword>
<dbReference type="RefSeq" id="WP_191311740.1">
    <property type="nucleotide sequence ID" value="NZ_BNAW01000015.1"/>
</dbReference>
<sequence>MVIIRAAHTTAGVGLGALIALAEVLYVVVSAPLLVVPATREAVLRGARKFTDVERRRQRVFFDNYISEDYDDHRALRYLLLRAPVGLLGLGVWACLGAGVVTAVFYSGQLVTGRAPGGRGIGTVVDWLLIAAAAVIAVFLCWQGMAGVAVLDERVASRCLRPSRRAVMERRMSHLFDTRREVVEAVNGERRRIERDLHDGVQQRLVALGLLLGRARRTGNADLVRQAHEEVQESLRELREVAWQVYPIGLDKSGLRAALESLAERATTPVELRYTLTAEPLLPLATVIYFVVSESVTNAVKHSGATRIAIDVHGDHEKIVVDVTDDGSGGARTTGGDGLEGLARRVAAADGLFGVVSPAGGPTLVRAMLPWR</sequence>
<gene>
    <name evidence="12" type="ORF">GCM10017567_37550</name>
</gene>
<keyword evidence="13" id="KW-1185">Reference proteome</keyword>
<dbReference type="Pfam" id="PF02518">
    <property type="entry name" value="HATPase_c"/>
    <property type="match status" value="1"/>
</dbReference>
<name>A0ABQ3KGA8_9PSEU</name>
<dbReference type="Gene3D" id="3.30.565.10">
    <property type="entry name" value="Histidine kinase-like ATPase, C-terminal domain"/>
    <property type="match status" value="1"/>
</dbReference>
<keyword evidence="4" id="KW-0808">Transferase</keyword>
<keyword evidence="5" id="KW-0547">Nucleotide-binding</keyword>
<evidence type="ECO:0000256" key="2">
    <source>
        <dbReference type="ARBA" id="ARBA00012438"/>
    </source>
</evidence>
<keyword evidence="3" id="KW-0597">Phosphoprotein</keyword>
<feature type="transmembrane region" description="Helical" evidence="9">
    <location>
        <begin position="85"/>
        <end position="107"/>
    </location>
</feature>
<feature type="domain" description="Histidine kinase/HSP90-like ATPase" evidence="10">
    <location>
        <begin position="288"/>
        <end position="329"/>
    </location>
</feature>
<comment type="catalytic activity">
    <reaction evidence="1">
        <text>ATP + protein L-histidine = ADP + protein N-phospho-L-histidine.</text>
        <dbReference type="EC" id="2.7.13.3"/>
    </reaction>
</comment>
<feature type="transmembrane region" description="Helical" evidence="9">
    <location>
        <begin position="12"/>
        <end position="36"/>
    </location>
</feature>
<keyword evidence="6" id="KW-0418">Kinase</keyword>
<keyword evidence="9" id="KW-0472">Membrane</keyword>
<evidence type="ECO:0000259" key="11">
    <source>
        <dbReference type="Pfam" id="PF07730"/>
    </source>
</evidence>
<dbReference type="SUPFAM" id="SSF55874">
    <property type="entry name" value="ATPase domain of HSP90 chaperone/DNA topoisomerase II/histidine kinase"/>
    <property type="match status" value="1"/>
</dbReference>
<evidence type="ECO:0000256" key="1">
    <source>
        <dbReference type="ARBA" id="ARBA00000085"/>
    </source>
</evidence>
<keyword evidence="7" id="KW-0067">ATP-binding</keyword>
<evidence type="ECO:0000256" key="5">
    <source>
        <dbReference type="ARBA" id="ARBA00022741"/>
    </source>
</evidence>
<evidence type="ECO:0000313" key="12">
    <source>
        <dbReference type="EMBL" id="GHG16073.1"/>
    </source>
</evidence>
<evidence type="ECO:0000256" key="8">
    <source>
        <dbReference type="ARBA" id="ARBA00023012"/>
    </source>
</evidence>
<dbReference type="InterPro" id="IPR011712">
    <property type="entry name" value="Sig_transdc_His_kin_sub3_dim/P"/>
</dbReference>
<dbReference type="EMBL" id="BNAW01000015">
    <property type="protein sequence ID" value="GHG16073.1"/>
    <property type="molecule type" value="Genomic_DNA"/>
</dbReference>
<dbReference type="Proteomes" id="UP000649955">
    <property type="component" value="Unassembled WGS sequence"/>
</dbReference>
<dbReference type="CDD" id="cd16917">
    <property type="entry name" value="HATPase_UhpB-NarQ-NarX-like"/>
    <property type="match status" value="1"/>
</dbReference>
<dbReference type="InterPro" id="IPR003594">
    <property type="entry name" value="HATPase_dom"/>
</dbReference>
<evidence type="ECO:0000256" key="9">
    <source>
        <dbReference type="SAM" id="Phobius"/>
    </source>
</evidence>
<dbReference type="Gene3D" id="1.20.5.1930">
    <property type="match status" value="1"/>
</dbReference>
<evidence type="ECO:0000256" key="7">
    <source>
        <dbReference type="ARBA" id="ARBA00022840"/>
    </source>
</evidence>
<dbReference type="InterPro" id="IPR036890">
    <property type="entry name" value="HATPase_C_sf"/>
</dbReference>
<comment type="caution">
    <text evidence="12">The sequence shown here is derived from an EMBL/GenBank/DDBJ whole genome shotgun (WGS) entry which is preliminary data.</text>
</comment>
<protein>
    <recommendedName>
        <fullName evidence="2">histidine kinase</fullName>
        <ecNumber evidence="2">2.7.13.3</ecNumber>
    </recommendedName>
</protein>
<dbReference type="PANTHER" id="PTHR24421">
    <property type="entry name" value="NITRATE/NITRITE SENSOR PROTEIN NARX-RELATED"/>
    <property type="match status" value="1"/>
</dbReference>
<evidence type="ECO:0000313" key="13">
    <source>
        <dbReference type="Proteomes" id="UP000649955"/>
    </source>
</evidence>
<dbReference type="Pfam" id="PF07730">
    <property type="entry name" value="HisKA_3"/>
    <property type="match status" value="1"/>
</dbReference>
<evidence type="ECO:0000259" key="10">
    <source>
        <dbReference type="Pfam" id="PF02518"/>
    </source>
</evidence>
<organism evidence="12 13">
    <name type="scientific">Amycolatopsis bullii</name>
    <dbReference type="NCBI Taxonomy" id="941987"/>
    <lineage>
        <taxon>Bacteria</taxon>
        <taxon>Bacillati</taxon>
        <taxon>Actinomycetota</taxon>
        <taxon>Actinomycetes</taxon>
        <taxon>Pseudonocardiales</taxon>
        <taxon>Pseudonocardiaceae</taxon>
        <taxon>Amycolatopsis</taxon>
    </lineage>
</organism>
<evidence type="ECO:0000256" key="3">
    <source>
        <dbReference type="ARBA" id="ARBA00022553"/>
    </source>
</evidence>
<keyword evidence="8" id="KW-0902">Two-component regulatory system</keyword>